<accession>S8DWG9</accession>
<dbReference type="HOGENOM" id="CLU_009487_0_0_1"/>
<reference evidence="2 3" key="1">
    <citation type="journal article" date="2012" name="Science">
        <title>The Paleozoic origin of enzymatic lignin decomposition reconstructed from 31 fungal genomes.</title>
        <authorList>
            <person name="Floudas D."/>
            <person name="Binder M."/>
            <person name="Riley R."/>
            <person name="Barry K."/>
            <person name="Blanchette R.A."/>
            <person name="Henrissat B."/>
            <person name="Martinez A.T."/>
            <person name="Otillar R."/>
            <person name="Spatafora J.W."/>
            <person name="Yadav J.S."/>
            <person name="Aerts A."/>
            <person name="Benoit I."/>
            <person name="Boyd A."/>
            <person name="Carlson A."/>
            <person name="Copeland A."/>
            <person name="Coutinho P.M."/>
            <person name="de Vries R.P."/>
            <person name="Ferreira P."/>
            <person name="Findley K."/>
            <person name="Foster B."/>
            <person name="Gaskell J."/>
            <person name="Glotzer D."/>
            <person name="Gorecki P."/>
            <person name="Heitman J."/>
            <person name="Hesse C."/>
            <person name="Hori C."/>
            <person name="Igarashi K."/>
            <person name="Jurgens J.A."/>
            <person name="Kallen N."/>
            <person name="Kersten P."/>
            <person name="Kohler A."/>
            <person name="Kuees U."/>
            <person name="Kumar T.K.A."/>
            <person name="Kuo A."/>
            <person name="LaButti K."/>
            <person name="Larrondo L.F."/>
            <person name="Lindquist E."/>
            <person name="Ling A."/>
            <person name="Lombard V."/>
            <person name="Lucas S."/>
            <person name="Lundell T."/>
            <person name="Martin R."/>
            <person name="McLaughlin D.J."/>
            <person name="Morgenstern I."/>
            <person name="Morin E."/>
            <person name="Murat C."/>
            <person name="Nagy L.G."/>
            <person name="Nolan M."/>
            <person name="Ohm R.A."/>
            <person name="Patyshakuliyeva A."/>
            <person name="Rokas A."/>
            <person name="Ruiz-Duenas F.J."/>
            <person name="Sabat G."/>
            <person name="Salamov A."/>
            <person name="Samejima M."/>
            <person name="Schmutz J."/>
            <person name="Slot J.C."/>
            <person name="St John F."/>
            <person name="Stenlid J."/>
            <person name="Sun H."/>
            <person name="Sun S."/>
            <person name="Syed K."/>
            <person name="Tsang A."/>
            <person name="Wiebenga A."/>
            <person name="Young D."/>
            <person name="Pisabarro A."/>
            <person name="Eastwood D.C."/>
            <person name="Martin F."/>
            <person name="Cullen D."/>
            <person name="Grigoriev I.V."/>
            <person name="Hibbett D.S."/>
        </authorList>
    </citation>
    <scope>NUCLEOTIDE SEQUENCE</scope>
    <source>
        <strain evidence="3">FP-58527</strain>
    </source>
</reference>
<keyword evidence="3" id="KW-1185">Reference proteome</keyword>
<dbReference type="Proteomes" id="UP000015241">
    <property type="component" value="Unassembled WGS sequence"/>
</dbReference>
<dbReference type="eggNOG" id="ENOG502RAQF">
    <property type="taxonomic scope" value="Eukaryota"/>
</dbReference>
<dbReference type="InterPro" id="IPR046496">
    <property type="entry name" value="DUF6589"/>
</dbReference>
<evidence type="ECO:0000259" key="1">
    <source>
        <dbReference type="Pfam" id="PF20231"/>
    </source>
</evidence>
<dbReference type="AlphaFoldDB" id="S8DWG9"/>
<protein>
    <recommendedName>
        <fullName evidence="1">DUF6589 domain-containing protein</fullName>
    </recommendedName>
</protein>
<name>S8DWG9_FOMSC</name>
<feature type="domain" description="DUF6589" evidence="1">
    <location>
        <begin position="217"/>
        <end position="633"/>
    </location>
</feature>
<gene>
    <name evidence="2" type="ORF">FOMPIDRAFT_1032152</name>
</gene>
<dbReference type="EMBL" id="KE504181">
    <property type="protein sequence ID" value="EPS96962.1"/>
    <property type="molecule type" value="Genomic_DNA"/>
</dbReference>
<dbReference type="OrthoDB" id="4743193at2759"/>
<evidence type="ECO:0000313" key="2">
    <source>
        <dbReference type="EMBL" id="EPS96962.1"/>
    </source>
</evidence>
<sequence>MKKVYHQAVRRLTDKDNGWHLGAVHMSADDILDFKVEDMAAGIRNLEPDLWELITVVILSMLMHSVNQQCNALAAVNGIFFHACNTPDKVIKAAAHMGISISPSSINNAVHSLSQESTNRLRTLGQSLTAMIAYDNCELTLNRMTPTIEKSGDRLVHLTSGLVMKMAHGVTADDLRCSNILWEHSRLNPQVLYSPTPPRPCTYEDLFTLHPEPPHPSGLNRHGRFTAWLFLDTLFRHGPQYFRQFLSLLPDPEIVEQIPVTKLEYLPARTMPINQSRVDGNIQAIANLLEQVGIGDPEAHSTSTRRFPGEDIVDISEHVVIIHGDLGTGERIQAILKRRSIERTAIRRYQPVVYAPGIFHTKMACVDTNWRVFIQPPESRIDDNSVMKFVGQLRPKETGQIGSKPKFRQMHEVVMHTGTVLRLDCWRTEARHQFVAKDVDSLDDFAAQKPTYEQLVVLANNMVKKYVAGKQNLFAMRHHKSQNRDKQRENTMLMHQYFSLYEEFSYRANAGDIGGIEALMPSWIALWKATGKHKYANFMEQFWTDVNFIFPERLRRAIRLHMLVNPTGKAHAFRGVDWVVELMNLFTKDTYGGEGSNFTTARVIEESPNVLVYRSCIRNAEVNYHLNGLSSAHRKKDMTKTFNVLLKHMEETKPHAYVEGRSSAYSIPDMIDKGQDMMQAQAAHNNIDAEDISVDSVL</sequence>
<organism evidence="2 3">
    <name type="scientific">Fomitopsis schrenkii</name>
    <name type="common">Brown rot fungus</name>
    <dbReference type="NCBI Taxonomy" id="2126942"/>
    <lineage>
        <taxon>Eukaryota</taxon>
        <taxon>Fungi</taxon>
        <taxon>Dikarya</taxon>
        <taxon>Basidiomycota</taxon>
        <taxon>Agaricomycotina</taxon>
        <taxon>Agaricomycetes</taxon>
        <taxon>Polyporales</taxon>
        <taxon>Fomitopsis</taxon>
    </lineage>
</organism>
<dbReference type="InParanoid" id="S8DWG9"/>
<dbReference type="Pfam" id="PF20231">
    <property type="entry name" value="DUF6589"/>
    <property type="match status" value="1"/>
</dbReference>
<dbReference type="STRING" id="743788.S8DWG9"/>
<evidence type="ECO:0000313" key="3">
    <source>
        <dbReference type="Proteomes" id="UP000015241"/>
    </source>
</evidence>
<proteinExistence type="predicted"/>